<dbReference type="Proteomes" id="UP001145094">
    <property type="component" value="Unassembled WGS sequence"/>
</dbReference>
<evidence type="ECO:0000313" key="10">
    <source>
        <dbReference type="EMBL" id="GLG88581.1"/>
    </source>
</evidence>
<reference evidence="10" key="3">
    <citation type="submission" date="2022-11" db="EMBL/GenBank/DDBJ databases">
        <title>Draft genome sequence of Sellimonas catena strain 18CBH55.</title>
        <authorList>
            <person name="Atsushi H."/>
            <person name="Moriya O."/>
            <person name="Mitsuo S."/>
        </authorList>
    </citation>
    <scope>NUCLEOTIDE SEQUENCE</scope>
    <source>
        <strain evidence="10">18CBH55</strain>
    </source>
</reference>
<evidence type="ECO:0000256" key="4">
    <source>
        <dbReference type="ARBA" id="ARBA00022801"/>
    </source>
</evidence>
<evidence type="ECO:0000256" key="1">
    <source>
        <dbReference type="ARBA" id="ARBA00001231"/>
    </source>
</evidence>
<feature type="compositionally biased region" description="Basic and acidic residues" evidence="6">
    <location>
        <begin position="53"/>
        <end position="72"/>
    </location>
</feature>
<dbReference type="InterPro" id="IPR050226">
    <property type="entry name" value="NagZ_Beta-hexosaminidase"/>
</dbReference>
<dbReference type="GO" id="GO:0009254">
    <property type="term" value="P:peptidoglycan turnover"/>
    <property type="evidence" value="ECO:0007669"/>
    <property type="project" value="TreeGrafter"/>
</dbReference>
<reference evidence="10" key="4">
    <citation type="submission" date="2022-11" db="EMBL/GenBank/DDBJ databases">
        <title>Draft genome sequence of Sellimonas catena strain 18CBH55.</title>
        <authorList>
            <person name="Hisatomi A."/>
            <person name="Ohkuma M."/>
            <person name="Sakamoto M."/>
        </authorList>
    </citation>
    <scope>NUCLEOTIDE SEQUENCE</scope>
    <source>
        <strain evidence="10">18CBH55</strain>
    </source>
</reference>
<comment type="similarity">
    <text evidence="2">Belongs to the glycosyl hydrolase 3 family.</text>
</comment>
<dbReference type="RefSeq" id="WP_281844159.1">
    <property type="nucleotide sequence ID" value="NZ_BSBO01000005.1"/>
</dbReference>
<evidence type="ECO:0000256" key="6">
    <source>
        <dbReference type="SAM" id="MobiDB-lite"/>
    </source>
</evidence>
<evidence type="ECO:0000313" key="11">
    <source>
        <dbReference type="Proteomes" id="UP001145094"/>
    </source>
</evidence>
<evidence type="ECO:0000256" key="5">
    <source>
        <dbReference type="ARBA" id="ARBA00023295"/>
    </source>
</evidence>
<dbReference type="PROSITE" id="PS00775">
    <property type="entry name" value="GLYCOSYL_HYDROL_F3"/>
    <property type="match status" value="1"/>
</dbReference>
<dbReference type="SUPFAM" id="SSF51445">
    <property type="entry name" value="(Trans)glycosidases"/>
    <property type="match status" value="1"/>
</dbReference>
<evidence type="ECO:0000256" key="3">
    <source>
        <dbReference type="ARBA" id="ARBA00012663"/>
    </source>
</evidence>
<evidence type="ECO:0000256" key="7">
    <source>
        <dbReference type="SAM" id="SignalP"/>
    </source>
</evidence>
<evidence type="ECO:0000259" key="8">
    <source>
        <dbReference type="Pfam" id="PF00933"/>
    </source>
</evidence>
<feature type="chain" id="PRO_5044703593" description="beta-N-acetylhexosaminidase" evidence="7">
    <location>
        <begin position="32"/>
        <end position="421"/>
    </location>
</feature>
<dbReference type="GO" id="GO:0004563">
    <property type="term" value="F:beta-N-acetylhexosaminidase activity"/>
    <property type="evidence" value="ECO:0007669"/>
    <property type="project" value="UniProtKB-EC"/>
</dbReference>
<feature type="domain" description="Glycoside hydrolase family 3 N-terminal" evidence="8">
    <location>
        <begin position="79"/>
        <end position="411"/>
    </location>
</feature>
<dbReference type="InterPro" id="IPR001764">
    <property type="entry name" value="Glyco_hydro_3_N"/>
</dbReference>
<keyword evidence="4 10" id="KW-0378">Hydrolase</keyword>
<dbReference type="Pfam" id="PF00933">
    <property type="entry name" value="Glyco_hydro_3"/>
    <property type="match status" value="1"/>
</dbReference>
<dbReference type="InterPro" id="IPR036962">
    <property type="entry name" value="Glyco_hydro_3_N_sf"/>
</dbReference>
<sequence>MSGKKRKRRRRRTGRLALGIGCMLLSAGAFAAVIYFSNAGRDEAEQEGASQQTKEDSATREEETKTQDSEIDQKLEELTLQEKIAQMFMITPDALTGVQGTWNPGEVTETAYKERPVGGLIMMENNLVSQDQIKTWNDTITGFSKEVVGVEPFLSVDEEGGTVARIAGNAALGIENVGNMSEIGASGDSQKAYDAGETIGTYLTELGFNMDFAPMADVWTNQENTIAQYRAFGSDPETVSEMVSEAIKGFHSQGIYTVAKHFPGHGGTSGDSHEGTVYLNSTKEELESCEFLPFQAAIDADTEFVMVGHISLPNILEDDTPASLSEEVVTEMLRNDLGFDGIVITDAMNMGAITNDYTSAEAAVQAVQAGVDMILMPQNFEDAYQGILSAVNSGTISEDRIDESVRRILEVKMGESGESAS</sequence>
<dbReference type="InterPro" id="IPR017853">
    <property type="entry name" value="GH"/>
</dbReference>
<dbReference type="EMBL" id="BSBO01000005">
    <property type="protein sequence ID" value="GLG03497.1"/>
    <property type="molecule type" value="Genomic_DNA"/>
</dbReference>
<comment type="caution">
    <text evidence="10">The sequence shown here is derived from an EMBL/GenBank/DDBJ whole genome shotgun (WGS) entry which is preliminary data.</text>
</comment>
<dbReference type="PANTHER" id="PTHR30480">
    <property type="entry name" value="BETA-HEXOSAMINIDASE-RELATED"/>
    <property type="match status" value="1"/>
</dbReference>
<evidence type="ECO:0000313" key="12">
    <source>
        <dbReference type="Proteomes" id="UP001145145"/>
    </source>
</evidence>
<feature type="signal peptide" evidence="7">
    <location>
        <begin position="1"/>
        <end position="31"/>
    </location>
</feature>
<dbReference type="Proteomes" id="UP001145145">
    <property type="component" value="Unassembled WGS sequence"/>
</dbReference>
<comment type="catalytic activity">
    <reaction evidence="1">
        <text>Hydrolysis of terminal non-reducing N-acetyl-D-hexosamine residues in N-acetyl-beta-D-hexosaminides.</text>
        <dbReference type="EC" id="3.2.1.52"/>
    </reaction>
</comment>
<dbReference type="Gene3D" id="3.20.20.300">
    <property type="entry name" value="Glycoside hydrolase, family 3, N-terminal domain"/>
    <property type="match status" value="1"/>
</dbReference>
<evidence type="ECO:0000313" key="9">
    <source>
        <dbReference type="EMBL" id="GLG03497.1"/>
    </source>
</evidence>
<evidence type="ECO:0000256" key="2">
    <source>
        <dbReference type="ARBA" id="ARBA00005336"/>
    </source>
</evidence>
<dbReference type="GO" id="GO:0005975">
    <property type="term" value="P:carbohydrate metabolic process"/>
    <property type="evidence" value="ECO:0007669"/>
    <property type="project" value="InterPro"/>
</dbReference>
<dbReference type="AlphaFoldDB" id="A0A9W6FE67"/>
<reference evidence="10 12" key="5">
    <citation type="journal article" date="2023" name="Int. J. Syst. Evol. Microbiol.">
        <title>Sellimonas catena sp. nov., isolated from human faeces.</title>
        <authorList>
            <person name="Hisatomi A."/>
            <person name="Ohkuma M."/>
            <person name="Sakamoto M."/>
        </authorList>
    </citation>
    <scope>NUCLEOTIDE SEQUENCE</scope>
    <source>
        <strain evidence="9 12">12EGH17</strain>
        <strain evidence="10">18CBH55</strain>
    </source>
</reference>
<accession>A0A9W6FE67</accession>
<name>A0A9W6FE67_9FIRM</name>
<dbReference type="InterPro" id="IPR019800">
    <property type="entry name" value="Glyco_hydro_3_AS"/>
</dbReference>
<keyword evidence="7" id="KW-0732">Signal</keyword>
<keyword evidence="12" id="KW-1185">Reference proteome</keyword>
<organism evidence="10 11">
    <name type="scientific">Sellimonas catena</name>
    <dbReference type="NCBI Taxonomy" id="2994035"/>
    <lineage>
        <taxon>Bacteria</taxon>
        <taxon>Bacillati</taxon>
        <taxon>Bacillota</taxon>
        <taxon>Clostridia</taxon>
        <taxon>Lachnospirales</taxon>
        <taxon>Lachnospiraceae</taxon>
        <taxon>Sellimonas</taxon>
    </lineage>
</organism>
<gene>
    <name evidence="9" type="ORF">Selli1_06710</name>
    <name evidence="10" type="ORF">Selli2_00070</name>
</gene>
<feature type="region of interest" description="Disordered" evidence="6">
    <location>
        <begin position="44"/>
        <end position="72"/>
    </location>
</feature>
<proteinExistence type="inferred from homology"/>
<dbReference type="PANTHER" id="PTHR30480:SF13">
    <property type="entry name" value="BETA-HEXOSAMINIDASE"/>
    <property type="match status" value="1"/>
</dbReference>
<protein>
    <recommendedName>
        <fullName evidence="3">beta-N-acetylhexosaminidase</fullName>
        <ecNumber evidence="3">3.2.1.52</ecNumber>
    </recommendedName>
</protein>
<reference evidence="9" key="1">
    <citation type="submission" date="2022-11" db="EMBL/GenBank/DDBJ databases">
        <title>Draft genome sequence of Sellimonas catena strain 12EGH17.</title>
        <authorList>
            <person name="Hisatomi A."/>
            <person name="Ohkuma M."/>
            <person name="Sakamoto M."/>
        </authorList>
    </citation>
    <scope>NUCLEOTIDE SEQUENCE</scope>
    <source>
        <strain evidence="9">12EGH17</strain>
    </source>
</reference>
<dbReference type="EMBL" id="BSCH01000001">
    <property type="protein sequence ID" value="GLG88581.1"/>
    <property type="molecule type" value="Genomic_DNA"/>
</dbReference>
<dbReference type="EC" id="3.2.1.52" evidence="3"/>
<keyword evidence="5" id="KW-0326">Glycosidase</keyword>
<reference evidence="9" key="2">
    <citation type="submission" date="2022-11" db="EMBL/GenBank/DDBJ databases">
        <title>Draft genome sequence of Sellimonas catena strain 12EGH17.</title>
        <authorList>
            <person name="Atsushi H."/>
            <person name="Moriya O."/>
            <person name="Mitsuo S."/>
        </authorList>
    </citation>
    <scope>NUCLEOTIDE SEQUENCE</scope>
    <source>
        <strain evidence="9">12EGH17</strain>
    </source>
</reference>